<reference evidence="2" key="1">
    <citation type="submission" date="2015-10" db="EMBL/GenBank/DDBJ databases">
        <authorList>
            <person name="Gilbert D.G."/>
        </authorList>
    </citation>
    <scope>NUCLEOTIDE SEQUENCE</scope>
</reference>
<proteinExistence type="predicted"/>
<dbReference type="InterPro" id="IPR009492">
    <property type="entry name" value="TniQ"/>
</dbReference>
<organism evidence="2">
    <name type="scientific">hydrothermal vent metagenome</name>
    <dbReference type="NCBI Taxonomy" id="652676"/>
    <lineage>
        <taxon>unclassified sequences</taxon>
        <taxon>metagenomes</taxon>
        <taxon>ecological metagenomes</taxon>
    </lineage>
</organism>
<evidence type="ECO:0000259" key="1">
    <source>
        <dbReference type="Pfam" id="PF06527"/>
    </source>
</evidence>
<protein>
    <recommendedName>
        <fullName evidence="1">TniQ domain-containing protein</fullName>
    </recommendedName>
</protein>
<dbReference type="AlphaFoldDB" id="A0A160TKZ0"/>
<accession>A0A160TKZ0</accession>
<name>A0A160TKZ0_9ZZZZ</name>
<evidence type="ECO:0000313" key="2">
    <source>
        <dbReference type="EMBL" id="CUS45920.1"/>
    </source>
</evidence>
<gene>
    <name evidence="2" type="ORF">MGWOODY_Smn3168</name>
</gene>
<dbReference type="EMBL" id="CZQE01000315">
    <property type="protein sequence ID" value="CUS45920.1"/>
    <property type="molecule type" value="Genomic_DNA"/>
</dbReference>
<sequence>MTAPATRLALRVRPTAFEPGWALFNRLALRHGCETQLEFARQVPLVDRTDFVRDMERGRRFHDIARLSGVPLETLLRNSIMQTKGGSVLAGELVSRSGNISYRCHFARICPDCMRSDIEQGQGPVACRSWRRSWWDLAKVSSCPHHGRALLAICPACRHAFRRSDLSPARCKCGHDLTQECTEAVTSDGTIGDAYLVGRLGDGPRISHAFLDSLAFADAAEIMQWVGSVARWGRSIVSWRRQEPAERTRTMAAGFAVCKDFPDQFEKMLDGMLAACPLKRLTPVGVYGRLQYWLGLSVNPAIGPIREVVRNHVVKNVPITAGTMLFRQSATEGDLTTLGGLAKLCGVSAERVATVAAALRLIDSLPSNARGMVVPKSLEEPLTAFFRESCSPEDARRYLGVGLGLFKALIARHYLPRAFPLGGASIPAQYRLADLDRFLTAVHGDAPFVTAPPPGSETILRAVRICYRSSEAIIGGLLRGQIKATGRLRGERGIAQILVDTDAVITSLEYEDDPMFMLMAQAARHLGVTIPTVAKLKQMGWLTIDRKQTPLRIMPALRRAEVEAFGARFVSAAELARIPGKATHAVRVHQHLRSAGLVPVIAGSRKLQPFYVRESAEKVIRGVYRDRLPETTAAM</sequence>
<feature type="domain" description="TniQ" evidence="1">
    <location>
        <begin position="23"/>
        <end position="150"/>
    </location>
</feature>
<dbReference type="Pfam" id="PF06527">
    <property type="entry name" value="TniQ"/>
    <property type="match status" value="1"/>
</dbReference>